<accession>A0AAF3FK45</accession>
<dbReference type="InterPro" id="IPR000971">
    <property type="entry name" value="Globin"/>
</dbReference>
<dbReference type="InterPro" id="IPR009050">
    <property type="entry name" value="Globin-like_sf"/>
</dbReference>
<feature type="region of interest" description="Disordered" evidence="4">
    <location>
        <begin position="21"/>
        <end position="98"/>
    </location>
</feature>
<dbReference type="PANTHER" id="PTHR46458">
    <property type="entry name" value="BLR2807 PROTEIN"/>
    <property type="match status" value="1"/>
</dbReference>
<dbReference type="InterPro" id="IPR050532">
    <property type="entry name" value="Globin-like_OT"/>
</dbReference>
<dbReference type="CDD" id="cd01040">
    <property type="entry name" value="Mb-like"/>
    <property type="match status" value="1"/>
</dbReference>
<evidence type="ECO:0000256" key="3">
    <source>
        <dbReference type="ARBA" id="ARBA00023004"/>
    </source>
</evidence>
<dbReference type="PANTHER" id="PTHR46458:SF18">
    <property type="entry name" value="GLOBIN DOMAIN-CONTAINING PROTEIN"/>
    <property type="match status" value="1"/>
</dbReference>
<feature type="region of interest" description="Disordered" evidence="4">
    <location>
        <begin position="118"/>
        <end position="153"/>
    </location>
</feature>
<sequence length="399" mass="45530">MMFLIAKIVRGRRLLHELEQEEKEEEEALASSRRAQGLPSGRLRASGSGPSQEQNDEPTTSKTNDLPVHRSQTTRRNEFSSKSLRHRSPSIWRSGSSRRKSTAIDEMLLFHEERKTVRQKTDGSFGESEELDRNGMRRTSSMPSVCEPVIPSSSGPSLRHYDYDGKLNKLQKKALRFTWHRLQTRNGGKRVEQVFEEVFDRLVRQVPQVREMFTTRMFLCAMNRHETASLRDHSRAIVRMIDVVIKNLEVERLKRTDTASEMDPRLIGRSHGSLRPYGMTGNYWEKLGETIVDVVLAQEAVRDLPGAGQAWVILAACLVDQLRAGFDETRFTQNQGILNKQGTVLHHATQHLNRDMSIDENHIEECPMAMSSHSPPSPPPILDEGCRRQSRPRTEEASA</sequence>
<feature type="compositionally biased region" description="Basic and acidic residues" evidence="4">
    <location>
        <begin position="384"/>
        <end position="399"/>
    </location>
</feature>
<evidence type="ECO:0000256" key="4">
    <source>
        <dbReference type="SAM" id="MobiDB-lite"/>
    </source>
</evidence>
<reference evidence="7" key="1">
    <citation type="submission" date="2024-02" db="UniProtKB">
        <authorList>
            <consortium name="WormBaseParasite"/>
        </authorList>
    </citation>
    <scope>IDENTIFICATION</scope>
</reference>
<proteinExistence type="predicted"/>
<evidence type="ECO:0000256" key="2">
    <source>
        <dbReference type="ARBA" id="ARBA00022723"/>
    </source>
</evidence>
<dbReference type="Proteomes" id="UP000887575">
    <property type="component" value="Unassembled WGS sequence"/>
</dbReference>
<dbReference type="Gene3D" id="1.10.490.10">
    <property type="entry name" value="Globins"/>
    <property type="match status" value="1"/>
</dbReference>
<dbReference type="GO" id="GO:0046872">
    <property type="term" value="F:metal ion binding"/>
    <property type="evidence" value="ECO:0007669"/>
    <property type="project" value="UniProtKB-KW"/>
</dbReference>
<dbReference type="InterPro" id="IPR012292">
    <property type="entry name" value="Globin/Proto"/>
</dbReference>
<dbReference type="PROSITE" id="PS01033">
    <property type="entry name" value="GLOBIN"/>
    <property type="match status" value="1"/>
</dbReference>
<keyword evidence="3" id="KW-0408">Iron</keyword>
<evidence type="ECO:0000256" key="1">
    <source>
        <dbReference type="ARBA" id="ARBA00022617"/>
    </source>
</evidence>
<name>A0AAF3FK45_9BILA</name>
<dbReference type="GO" id="GO:0019825">
    <property type="term" value="F:oxygen binding"/>
    <property type="evidence" value="ECO:0007669"/>
    <property type="project" value="InterPro"/>
</dbReference>
<dbReference type="SUPFAM" id="SSF46458">
    <property type="entry name" value="Globin-like"/>
    <property type="match status" value="1"/>
</dbReference>
<keyword evidence="1" id="KW-0349">Heme</keyword>
<feature type="domain" description="Globin" evidence="5">
    <location>
        <begin position="166"/>
        <end position="327"/>
    </location>
</feature>
<feature type="compositionally biased region" description="Polar residues" evidence="4">
    <location>
        <begin position="48"/>
        <end position="64"/>
    </location>
</feature>
<dbReference type="InterPro" id="IPR044399">
    <property type="entry name" value="Mb-like_M"/>
</dbReference>
<evidence type="ECO:0000259" key="5">
    <source>
        <dbReference type="PROSITE" id="PS01033"/>
    </source>
</evidence>
<dbReference type="WBParaSite" id="MBELARI_LOCUS7490.1">
    <property type="protein sequence ID" value="MBELARI_LOCUS7490.1"/>
    <property type="gene ID" value="MBELARI_LOCUS7490"/>
</dbReference>
<evidence type="ECO:0000313" key="6">
    <source>
        <dbReference type="Proteomes" id="UP000887575"/>
    </source>
</evidence>
<dbReference type="AlphaFoldDB" id="A0AAF3FK45"/>
<keyword evidence="2" id="KW-0479">Metal-binding</keyword>
<protein>
    <submittedName>
        <fullName evidence="7">Globin family profile domain-containing protein</fullName>
    </submittedName>
</protein>
<feature type="region of interest" description="Disordered" evidence="4">
    <location>
        <begin position="368"/>
        <end position="399"/>
    </location>
</feature>
<organism evidence="6 7">
    <name type="scientific">Mesorhabditis belari</name>
    <dbReference type="NCBI Taxonomy" id="2138241"/>
    <lineage>
        <taxon>Eukaryota</taxon>
        <taxon>Metazoa</taxon>
        <taxon>Ecdysozoa</taxon>
        <taxon>Nematoda</taxon>
        <taxon>Chromadorea</taxon>
        <taxon>Rhabditida</taxon>
        <taxon>Rhabditina</taxon>
        <taxon>Rhabditomorpha</taxon>
        <taxon>Rhabditoidea</taxon>
        <taxon>Rhabditidae</taxon>
        <taxon>Mesorhabditinae</taxon>
        <taxon>Mesorhabditis</taxon>
    </lineage>
</organism>
<keyword evidence="6" id="KW-1185">Reference proteome</keyword>
<evidence type="ECO:0000313" key="7">
    <source>
        <dbReference type="WBParaSite" id="MBELARI_LOCUS7490.1"/>
    </source>
</evidence>
<dbReference type="GO" id="GO:0020037">
    <property type="term" value="F:heme binding"/>
    <property type="evidence" value="ECO:0007669"/>
    <property type="project" value="InterPro"/>
</dbReference>